<reference evidence="2" key="2">
    <citation type="submission" date="2023-05" db="EMBL/GenBank/DDBJ databases">
        <authorList>
            <consortium name="Lawrence Berkeley National Laboratory"/>
            <person name="Steindorff A."/>
            <person name="Hensen N."/>
            <person name="Bonometti L."/>
            <person name="Westerberg I."/>
            <person name="Brannstrom I.O."/>
            <person name="Guillou S."/>
            <person name="Cros-Aarteil S."/>
            <person name="Calhoun S."/>
            <person name="Haridas S."/>
            <person name="Kuo A."/>
            <person name="Mondo S."/>
            <person name="Pangilinan J."/>
            <person name="Riley R."/>
            <person name="Labutti K."/>
            <person name="Andreopoulos B."/>
            <person name="Lipzen A."/>
            <person name="Chen C."/>
            <person name="Yanf M."/>
            <person name="Daum C."/>
            <person name="Ng V."/>
            <person name="Clum A."/>
            <person name="Ohm R."/>
            <person name="Martin F."/>
            <person name="Silar P."/>
            <person name="Natvig D."/>
            <person name="Lalanne C."/>
            <person name="Gautier V."/>
            <person name="Ament-Velasquez S.L."/>
            <person name="Kruys A."/>
            <person name="Hutchinson M.I."/>
            <person name="Powell A.J."/>
            <person name="Barry K."/>
            <person name="Miller A.N."/>
            <person name="Grigoriev I.V."/>
            <person name="Debuchy R."/>
            <person name="Gladieux P."/>
            <person name="Thoren M.H."/>
            <person name="Johannesson H."/>
        </authorList>
    </citation>
    <scope>NUCLEOTIDE SEQUENCE</scope>
    <source>
        <strain evidence="2">CBS 731.68</strain>
    </source>
</reference>
<protein>
    <submittedName>
        <fullName evidence="2">Uncharacterized protein</fullName>
    </submittedName>
</protein>
<feature type="region of interest" description="Disordered" evidence="1">
    <location>
        <begin position="126"/>
        <end position="193"/>
    </location>
</feature>
<dbReference type="EMBL" id="MU853246">
    <property type="protein sequence ID" value="KAK4119674.1"/>
    <property type="molecule type" value="Genomic_DNA"/>
</dbReference>
<proteinExistence type="predicted"/>
<reference evidence="2" key="1">
    <citation type="journal article" date="2023" name="Mol. Phylogenet. Evol.">
        <title>Genome-scale phylogeny and comparative genomics of the fungal order Sordariales.</title>
        <authorList>
            <person name="Hensen N."/>
            <person name="Bonometti L."/>
            <person name="Westerberg I."/>
            <person name="Brannstrom I.O."/>
            <person name="Guillou S."/>
            <person name="Cros-Aarteil S."/>
            <person name="Calhoun S."/>
            <person name="Haridas S."/>
            <person name="Kuo A."/>
            <person name="Mondo S."/>
            <person name="Pangilinan J."/>
            <person name="Riley R."/>
            <person name="LaButti K."/>
            <person name="Andreopoulos B."/>
            <person name="Lipzen A."/>
            <person name="Chen C."/>
            <person name="Yan M."/>
            <person name="Daum C."/>
            <person name="Ng V."/>
            <person name="Clum A."/>
            <person name="Steindorff A."/>
            <person name="Ohm R.A."/>
            <person name="Martin F."/>
            <person name="Silar P."/>
            <person name="Natvig D.O."/>
            <person name="Lalanne C."/>
            <person name="Gautier V."/>
            <person name="Ament-Velasquez S.L."/>
            <person name="Kruys A."/>
            <person name="Hutchinson M.I."/>
            <person name="Powell A.J."/>
            <person name="Barry K."/>
            <person name="Miller A.N."/>
            <person name="Grigoriev I.V."/>
            <person name="Debuchy R."/>
            <person name="Gladieux P."/>
            <person name="Hiltunen Thoren M."/>
            <person name="Johannesson H."/>
        </authorList>
    </citation>
    <scope>NUCLEOTIDE SEQUENCE</scope>
    <source>
        <strain evidence="2">CBS 731.68</strain>
    </source>
</reference>
<evidence type="ECO:0000313" key="3">
    <source>
        <dbReference type="Proteomes" id="UP001302602"/>
    </source>
</evidence>
<dbReference type="AlphaFoldDB" id="A0AAN6TS58"/>
<evidence type="ECO:0000256" key="1">
    <source>
        <dbReference type="SAM" id="MobiDB-lite"/>
    </source>
</evidence>
<dbReference type="GeneID" id="87830609"/>
<keyword evidence="3" id="KW-1185">Reference proteome</keyword>
<comment type="caution">
    <text evidence="2">The sequence shown here is derived from an EMBL/GenBank/DDBJ whole genome shotgun (WGS) entry which is preliminary data.</text>
</comment>
<dbReference type="RefSeq" id="XP_062643447.1">
    <property type="nucleotide sequence ID" value="XM_062793840.1"/>
</dbReference>
<evidence type="ECO:0000313" key="2">
    <source>
        <dbReference type="EMBL" id="KAK4119674.1"/>
    </source>
</evidence>
<accession>A0AAN6TS58</accession>
<sequence length="193" mass="20550">MVVDGGITLLSMVGFYESSGTCAAGFFDIVTVTVCSVGAIGVSWPERERDYTLRDAQSIAGTLVGTVRWVSSPMLSSLDLNGGMSARMVVWTKLKPIRTPNAVDLVCSIGDCVVCCTVWRRRRRTRRNATANPADDPAGLPDLHLQASQDGPVHKQQGAGLKESHIKDANSPLQLGPVNLSGETANTKDGIPV</sequence>
<dbReference type="Proteomes" id="UP001302602">
    <property type="component" value="Unassembled WGS sequence"/>
</dbReference>
<name>A0AAN6TS58_9PEZI</name>
<gene>
    <name evidence="2" type="ORF">N657DRAFT_649991</name>
</gene>
<organism evidence="2 3">
    <name type="scientific">Parathielavia appendiculata</name>
    <dbReference type="NCBI Taxonomy" id="2587402"/>
    <lineage>
        <taxon>Eukaryota</taxon>
        <taxon>Fungi</taxon>
        <taxon>Dikarya</taxon>
        <taxon>Ascomycota</taxon>
        <taxon>Pezizomycotina</taxon>
        <taxon>Sordariomycetes</taxon>
        <taxon>Sordariomycetidae</taxon>
        <taxon>Sordariales</taxon>
        <taxon>Chaetomiaceae</taxon>
        <taxon>Parathielavia</taxon>
    </lineage>
</organism>